<evidence type="ECO:0000256" key="2">
    <source>
        <dbReference type="SAM" id="Phobius"/>
    </source>
</evidence>
<keyword evidence="5" id="KW-1185">Reference proteome</keyword>
<dbReference type="CDD" id="cd05121">
    <property type="entry name" value="ABC1_ADCK3-like"/>
    <property type="match status" value="1"/>
</dbReference>
<dbReference type="PANTHER" id="PTHR10566:SF113">
    <property type="entry name" value="PROTEIN ACTIVITY OF BC1 COMPLEX KINASE 7, CHLOROPLASTIC"/>
    <property type="match status" value="1"/>
</dbReference>
<gene>
    <name evidence="4" type="ORF">OOJ09_27550</name>
</gene>
<feature type="transmembrane region" description="Helical" evidence="2">
    <location>
        <begin position="505"/>
        <end position="524"/>
    </location>
</feature>
<comment type="caution">
    <text evidence="4">The sequence shown here is derived from an EMBL/GenBank/DDBJ whole genome shotgun (WGS) entry which is preliminary data.</text>
</comment>
<keyword evidence="2" id="KW-0472">Membrane</keyword>
<accession>A0ABT4R281</accession>
<dbReference type="SUPFAM" id="SSF56112">
    <property type="entry name" value="Protein kinase-like (PK-like)"/>
    <property type="match status" value="1"/>
</dbReference>
<dbReference type="EMBL" id="JAPFQA010000019">
    <property type="protein sequence ID" value="MCZ8547950.1"/>
    <property type="molecule type" value="Genomic_DNA"/>
</dbReference>
<dbReference type="InterPro" id="IPR050154">
    <property type="entry name" value="UbiB_kinase"/>
</dbReference>
<organism evidence="4 5">
    <name type="scientific">Mesorhizobium qingshengii</name>
    <dbReference type="NCBI Taxonomy" id="1165689"/>
    <lineage>
        <taxon>Bacteria</taxon>
        <taxon>Pseudomonadati</taxon>
        <taxon>Pseudomonadota</taxon>
        <taxon>Alphaproteobacteria</taxon>
        <taxon>Hyphomicrobiales</taxon>
        <taxon>Phyllobacteriaceae</taxon>
        <taxon>Mesorhizobium</taxon>
    </lineage>
</organism>
<protein>
    <submittedName>
        <fullName evidence="4">AarF/UbiB family protein</fullName>
    </submittedName>
</protein>
<dbReference type="Pfam" id="PF03109">
    <property type="entry name" value="ABC1"/>
    <property type="match status" value="1"/>
</dbReference>
<keyword evidence="2" id="KW-1133">Transmembrane helix</keyword>
<sequence>MPIFRLFRITLEALRFVWDGALGRLGLSRSVPRAPERLRLSLERLGTTFIKLGQAMSMRRDVLPDAYIVALQALQDHVVPFPTKDAIEEIERGLGRPVGELFAEFDATPLAAASIAQVHTARLHDGRDVIIKVRRAGIKQQIDRDMRALTWLTRIALMLSPRLRHYQPLRIVDEIWSNLSKEIDFRREAQNIKRFAVAFAEWPTLLVPDVVDDLVCETAIVQERSGGLRIDDPAVKSIGPRLAQNFVDAYLHQIFVLGVFHGDPHPGNLFITQDKRICFHDFGLVGFLDRAARRKLAAFTIAFIRQDADWLLDAAIDLGVLGGDMNRDEFRRGLAEIIADYAALPLKDWSLAEAFLRVTRLGRAQNIFVPLDLLILMRAMFLAEHTVRILDPDFQLLENLQSKGPEALKGAMEQSDWTGALDRLKLDAITAAHDLPTVIRSWTRQLVQEGDGLGLSLHVRELRGLNEHIDRGSNRLALGLVTLGLYIAGSLLMQHSVGPRIFGDMPALAAFAYVLALWFTFRLVRGIARSGKL</sequence>
<comment type="similarity">
    <text evidence="1">Belongs to the protein kinase superfamily. ADCK protein kinase family.</text>
</comment>
<dbReference type="PANTHER" id="PTHR10566">
    <property type="entry name" value="CHAPERONE-ACTIVITY OF BC1 COMPLEX CABC1 -RELATED"/>
    <property type="match status" value="1"/>
</dbReference>
<dbReference type="InterPro" id="IPR011009">
    <property type="entry name" value="Kinase-like_dom_sf"/>
</dbReference>
<evidence type="ECO:0000313" key="5">
    <source>
        <dbReference type="Proteomes" id="UP001152178"/>
    </source>
</evidence>
<evidence type="ECO:0000256" key="1">
    <source>
        <dbReference type="ARBA" id="ARBA00009670"/>
    </source>
</evidence>
<reference evidence="4" key="1">
    <citation type="submission" date="2022-11" db="EMBL/GenBank/DDBJ databases">
        <authorList>
            <person name="Coimbra C."/>
        </authorList>
    </citation>
    <scope>NUCLEOTIDE SEQUENCE</scope>
    <source>
        <strain evidence="4">Jales19</strain>
    </source>
</reference>
<name>A0ABT4R281_9HYPH</name>
<feature type="domain" description="ABC1 atypical kinase-like" evidence="3">
    <location>
        <begin position="74"/>
        <end position="309"/>
    </location>
</feature>
<dbReference type="InterPro" id="IPR004147">
    <property type="entry name" value="ABC1_dom"/>
</dbReference>
<dbReference type="Proteomes" id="UP001152178">
    <property type="component" value="Unassembled WGS sequence"/>
</dbReference>
<dbReference type="RefSeq" id="WP_269908211.1">
    <property type="nucleotide sequence ID" value="NZ_JAPFQA010000019.1"/>
</dbReference>
<evidence type="ECO:0000313" key="4">
    <source>
        <dbReference type="EMBL" id="MCZ8547950.1"/>
    </source>
</evidence>
<proteinExistence type="inferred from homology"/>
<evidence type="ECO:0000259" key="3">
    <source>
        <dbReference type="Pfam" id="PF03109"/>
    </source>
</evidence>
<keyword evidence="2" id="KW-0812">Transmembrane</keyword>